<protein>
    <submittedName>
        <fullName evidence="2">HmuY protein</fullName>
    </submittedName>
</protein>
<evidence type="ECO:0000313" key="3">
    <source>
        <dbReference type="Proteomes" id="UP000184420"/>
    </source>
</evidence>
<sequence>MKVLNKLTGISAVALALFLTSCSKSDDNSKTQPVVELKTTTVTNLAADTANKGSYTLYSLADNKVIANADSASSKWDIGFKATSIIINGGVSGPGKAVGQVVNGVFNNLTEAPATGYVTDSTSNLTFKSWYSYNATTHIISAVPGKVLIIKTPGGKYAKVEILSYYKDAPTNPDLTAVSRLYKFQYVLQTNGTAKF</sequence>
<dbReference type="STRING" id="1419482.SAMN05444266_104468"/>
<feature type="chain" id="PRO_5012138783" evidence="1">
    <location>
        <begin position="26"/>
        <end position="196"/>
    </location>
</feature>
<dbReference type="InterPro" id="IPR025921">
    <property type="entry name" value="HmuY"/>
</dbReference>
<dbReference type="EMBL" id="FRBL01000004">
    <property type="protein sequence ID" value="SHL70462.1"/>
    <property type="molecule type" value="Genomic_DNA"/>
</dbReference>
<organism evidence="2 3">
    <name type="scientific">Chitinophaga jiangningensis</name>
    <dbReference type="NCBI Taxonomy" id="1419482"/>
    <lineage>
        <taxon>Bacteria</taxon>
        <taxon>Pseudomonadati</taxon>
        <taxon>Bacteroidota</taxon>
        <taxon>Chitinophagia</taxon>
        <taxon>Chitinophagales</taxon>
        <taxon>Chitinophagaceae</taxon>
        <taxon>Chitinophaga</taxon>
    </lineage>
</organism>
<evidence type="ECO:0000256" key="1">
    <source>
        <dbReference type="SAM" id="SignalP"/>
    </source>
</evidence>
<dbReference type="RefSeq" id="WP_073081205.1">
    <property type="nucleotide sequence ID" value="NZ_FRBL01000004.1"/>
</dbReference>
<dbReference type="AlphaFoldDB" id="A0A1M7CT89"/>
<dbReference type="CDD" id="cd12105">
    <property type="entry name" value="HmuY"/>
    <property type="match status" value="1"/>
</dbReference>
<reference evidence="2 3" key="1">
    <citation type="submission" date="2016-11" db="EMBL/GenBank/DDBJ databases">
        <authorList>
            <person name="Jaros S."/>
            <person name="Januszkiewicz K."/>
            <person name="Wedrychowicz H."/>
        </authorList>
    </citation>
    <scope>NUCLEOTIDE SEQUENCE [LARGE SCALE GENOMIC DNA]</scope>
    <source>
        <strain evidence="2 3">DSM 27406</strain>
    </source>
</reference>
<feature type="signal peptide" evidence="1">
    <location>
        <begin position="1"/>
        <end position="25"/>
    </location>
</feature>
<dbReference type="OrthoDB" id="1190814at2"/>
<accession>A0A1M7CT89</accession>
<proteinExistence type="predicted"/>
<keyword evidence="3" id="KW-1185">Reference proteome</keyword>
<dbReference type="Proteomes" id="UP000184420">
    <property type="component" value="Unassembled WGS sequence"/>
</dbReference>
<dbReference type="PROSITE" id="PS51257">
    <property type="entry name" value="PROKAR_LIPOPROTEIN"/>
    <property type="match status" value="1"/>
</dbReference>
<dbReference type="Pfam" id="PF14064">
    <property type="entry name" value="HmuY"/>
    <property type="match status" value="1"/>
</dbReference>
<name>A0A1M7CT89_9BACT</name>
<evidence type="ECO:0000313" key="2">
    <source>
        <dbReference type="EMBL" id="SHL70462.1"/>
    </source>
</evidence>
<gene>
    <name evidence="2" type="ORF">SAMN05444266_104468</name>
</gene>
<keyword evidence="1" id="KW-0732">Signal</keyword>